<gene>
    <name evidence="7" type="ORF">SAMN04488693_102148</name>
</gene>
<feature type="compositionally biased region" description="Low complexity" evidence="5">
    <location>
        <begin position="213"/>
        <end position="224"/>
    </location>
</feature>
<feature type="transmembrane region" description="Helical" evidence="6">
    <location>
        <begin position="30"/>
        <end position="59"/>
    </location>
</feature>
<reference evidence="7 8" key="1">
    <citation type="submission" date="2016-10" db="EMBL/GenBank/DDBJ databases">
        <authorList>
            <person name="de Groot N.N."/>
        </authorList>
    </citation>
    <scope>NUCLEOTIDE SEQUENCE [LARGE SCALE GENOMIC DNA]</scope>
    <source>
        <strain evidence="7 8">NP_1H</strain>
    </source>
</reference>
<dbReference type="RefSeq" id="WP_090584617.1">
    <property type="nucleotide sequence ID" value="NZ_FNDT01000002.1"/>
</dbReference>
<dbReference type="Pfam" id="PF02361">
    <property type="entry name" value="CbiQ"/>
    <property type="match status" value="1"/>
</dbReference>
<keyword evidence="2 6" id="KW-0812">Transmembrane</keyword>
<dbReference type="PANTHER" id="PTHR33514:SF13">
    <property type="entry name" value="PROTEIN ABCI12, CHLOROPLASTIC"/>
    <property type="match status" value="1"/>
</dbReference>
<dbReference type="PANTHER" id="PTHR33514">
    <property type="entry name" value="PROTEIN ABCI12, CHLOROPLASTIC"/>
    <property type="match status" value="1"/>
</dbReference>
<evidence type="ECO:0000256" key="5">
    <source>
        <dbReference type="SAM" id="MobiDB-lite"/>
    </source>
</evidence>
<name>A0A1G8EKF1_9MICC</name>
<evidence type="ECO:0000256" key="3">
    <source>
        <dbReference type="ARBA" id="ARBA00022989"/>
    </source>
</evidence>
<dbReference type="STRING" id="335973.SAMN04488693_102148"/>
<keyword evidence="3 6" id="KW-1133">Transmembrane helix</keyword>
<dbReference type="OrthoDB" id="509049at2"/>
<dbReference type="GO" id="GO:0005886">
    <property type="term" value="C:plasma membrane"/>
    <property type="evidence" value="ECO:0007669"/>
    <property type="project" value="TreeGrafter"/>
</dbReference>
<evidence type="ECO:0000313" key="7">
    <source>
        <dbReference type="EMBL" id="SDH70330.1"/>
    </source>
</evidence>
<evidence type="ECO:0000256" key="1">
    <source>
        <dbReference type="ARBA" id="ARBA00004141"/>
    </source>
</evidence>
<protein>
    <submittedName>
        <fullName evidence="7">Biotin transport system permease protein</fullName>
    </submittedName>
</protein>
<keyword evidence="4 6" id="KW-0472">Membrane</keyword>
<dbReference type="InterPro" id="IPR003339">
    <property type="entry name" value="ABC/ECF_trnsptr_transmembrane"/>
</dbReference>
<accession>A0A1G8EKF1</accession>
<dbReference type="AlphaFoldDB" id="A0A1G8EKF1"/>
<feature type="region of interest" description="Disordered" evidence="5">
    <location>
        <begin position="204"/>
        <end position="224"/>
    </location>
</feature>
<organism evidence="7 8">
    <name type="scientific">Arthrobacter subterraneus</name>
    <dbReference type="NCBI Taxonomy" id="335973"/>
    <lineage>
        <taxon>Bacteria</taxon>
        <taxon>Bacillati</taxon>
        <taxon>Actinomycetota</taxon>
        <taxon>Actinomycetes</taxon>
        <taxon>Micrococcales</taxon>
        <taxon>Micrococcaceae</taxon>
        <taxon>Arthrobacter</taxon>
    </lineage>
</organism>
<evidence type="ECO:0000313" key="8">
    <source>
        <dbReference type="Proteomes" id="UP000199258"/>
    </source>
</evidence>
<evidence type="ECO:0000256" key="2">
    <source>
        <dbReference type="ARBA" id="ARBA00022692"/>
    </source>
</evidence>
<sequence length="224" mass="23926">MRGHASLLGAYVERTSVLHAAPLWAKFIPVAVLSVLVLTLWSPWVTLGALGLVILAYLAGARLTVRELVRPLARMWPLILILGAFQWFNAGPLTAFIVVGNIVVCVLAALLVTLTTESQRLLDGLVLLAHPLKRFGADPERFGLTVALMLRSIPYLVGAAEDSRDAARARGLERSPRALILPVFIGAVAYAQQTGEALAARGLADPEHDDDGALPGDAPDAFRG</sequence>
<keyword evidence="8" id="KW-1185">Reference proteome</keyword>
<dbReference type="EMBL" id="FNDT01000002">
    <property type="protein sequence ID" value="SDH70330.1"/>
    <property type="molecule type" value="Genomic_DNA"/>
</dbReference>
<dbReference type="CDD" id="cd16914">
    <property type="entry name" value="EcfT"/>
    <property type="match status" value="1"/>
</dbReference>
<evidence type="ECO:0000256" key="4">
    <source>
        <dbReference type="ARBA" id="ARBA00023136"/>
    </source>
</evidence>
<dbReference type="Proteomes" id="UP000199258">
    <property type="component" value="Unassembled WGS sequence"/>
</dbReference>
<feature type="transmembrane region" description="Helical" evidence="6">
    <location>
        <begin position="71"/>
        <end position="88"/>
    </location>
</feature>
<feature type="transmembrane region" description="Helical" evidence="6">
    <location>
        <begin position="94"/>
        <end position="114"/>
    </location>
</feature>
<evidence type="ECO:0000256" key="6">
    <source>
        <dbReference type="SAM" id="Phobius"/>
    </source>
</evidence>
<comment type="subcellular location">
    <subcellularLocation>
        <location evidence="1">Membrane</location>
        <topology evidence="1">Multi-pass membrane protein</topology>
    </subcellularLocation>
</comment>
<proteinExistence type="predicted"/>